<dbReference type="Proteomes" id="UP001164020">
    <property type="component" value="Chromosome"/>
</dbReference>
<evidence type="ECO:0008006" key="4">
    <source>
        <dbReference type="Google" id="ProtNLM"/>
    </source>
</evidence>
<evidence type="ECO:0000256" key="1">
    <source>
        <dbReference type="SAM" id="MobiDB-lite"/>
    </source>
</evidence>
<protein>
    <recommendedName>
        <fullName evidence="4">DUF1127 domain-containing protein</fullName>
    </recommendedName>
</protein>
<evidence type="ECO:0000313" key="2">
    <source>
        <dbReference type="EMBL" id="WAP70676.1"/>
    </source>
</evidence>
<feature type="region of interest" description="Disordered" evidence="1">
    <location>
        <begin position="1"/>
        <end position="29"/>
    </location>
</feature>
<dbReference type="RefSeq" id="WP_268883184.1">
    <property type="nucleotide sequence ID" value="NZ_CP114029.1"/>
</dbReference>
<reference evidence="2" key="1">
    <citation type="submission" date="2022-12" db="EMBL/GenBank/DDBJ databases">
        <title>Jiella pelagia sp. nov., isolated from phosphonate enriched culture of Northwest Pacific surface seawater.</title>
        <authorList>
            <person name="Shin D.Y."/>
            <person name="Hwang C.Y."/>
        </authorList>
    </citation>
    <scope>NUCLEOTIDE SEQUENCE</scope>
    <source>
        <strain evidence="2">HL-NP1</strain>
    </source>
</reference>
<accession>A0ABY7C4K2</accession>
<proteinExistence type="predicted"/>
<evidence type="ECO:0000313" key="3">
    <source>
        <dbReference type="Proteomes" id="UP001164020"/>
    </source>
</evidence>
<keyword evidence="3" id="KW-1185">Reference proteome</keyword>
<name>A0ABY7C4K2_9HYPH</name>
<dbReference type="EMBL" id="CP114029">
    <property type="protein sequence ID" value="WAP70676.1"/>
    <property type="molecule type" value="Genomic_DNA"/>
</dbReference>
<sequence>MESLSPSFPTLAMPRPPAPARRRQDDGRLSRLSGLVGLASRTIRTRLQPAETMSDRLRADLGLGRALDIERPMRMAEHERLQAVMASRFASRRP</sequence>
<gene>
    <name evidence="2" type="ORF">OH818_12050</name>
</gene>
<organism evidence="2 3">
    <name type="scientific">Jiella pelagia</name>
    <dbReference type="NCBI Taxonomy" id="2986949"/>
    <lineage>
        <taxon>Bacteria</taxon>
        <taxon>Pseudomonadati</taxon>
        <taxon>Pseudomonadota</taxon>
        <taxon>Alphaproteobacteria</taxon>
        <taxon>Hyphomicrobiales</taxon>
        <taxon>Aurantimonadaceae</taxon>
        <taxon>Jiella</taxon>
    </lineage>
</organism>